<dbReference type="PROSITE" id="PS51752">
    <property type="entry name" value="JACALIN_LECTIN"/>
    <property type="match status" value="2"/>
</dbReference>
<comment type="caution">
    <text evidence="4">The sequence shown here is derived from an EMBL/GenBank/DDBJ whole genome shotgun (WGS) entry which is preliminary data.</text>
</comment>
<feature type="domain" description="Jacalin-type lectin" evidence="3">
    <location>
        <begin position="28"/>
        <end position="172"/>
    </location>
</feature>
<sequence length="357" mass="39271">YNLNNIKSKCAQNHQKMGNQVSYDEVDSIMVEAWGGSGGSEWNYKFKSPIKEILINHGEIIDSIMFITINEQGGTIESPRFGGNGGRRDKVVIEAAPLEFLRGIKGTYGNYGGKLVVKSLSFITNGKNIYGPFGKEAGGTPFSFVMKEGGAIVGLHGQAGWYLDAIGIYLKKLTSAKEDEKKVEPNEPMVEEIEIHDKMDVMKTIVPRSAGPWGGCSGKGWDDGVFCTIKQVQVHEALHSSAISAIQIEYEKKLDKTSFWSQLHGLEPGAKLTTKINIDDYDEFFVGIEGYYSPLDHNGGLDTIRQITFYTNKGKYGPYGIEIGTYFSSSAARGKIVGFHGKSGVFLNAIGVHMEYF</sequence>
<evidence type="ECO:0000313" key="4">
    <source>
        <dbReference type="EMBL" id="KAL3340938.1"/>
    </source>
</evidence>
<comment type="similarity">
    <text evidence="1">Belongs to the jacalin lectin family.</text>
</comment>
<feature type="non-terminal residue" evidence="4">
    <location>
        <position position="1"/>
    </location>
</feature>
<keyword evidence="2" id="KW-0430">Lectin</keyword>
<evidence type="ECO:0000259" key="3">
    <source>
        <dbReference type="PROSITE" id="PS51752"/>
    </source>
</evidence>
<dbReference type="FunFam" id="2.100.10.30:FF:000001">
    <property type="entry name" value="Jacalin-related lectin 33"/>
    <property type="match status" value="1"/>
</dbReference>
<dbReference type="InterPro" id="IPR036404">
    <property type="entry name" value="Jacalin-like_lectin_dom_sf"/>
</dbReference>
<name>A0ABD2S9S4_9SOLN</name>
<dbReference type="Gene3D" id="2.100.10.30">
    <property type="entry name" value="Jacalin-like lectin domain"/>
    <property type="match status" value="2"/>
</dbReference>
<dbReference type="InterPro" id="IPR001229">
    <property type="entry name" value="Jacalin-like_lectin_dom"/>
</dbReference>
<dbReference type="EMBL" id="JBJKTR010000016">
    <property type="protein sequence ID" value="KAL3340938.1"/>
    <property type="molecule type" value="Genomic_DNA"/>
</dbReference>
<dbReference type="Pfam" id="PF01419">
    <property type="entry name" value="Jacalin"/>
    <property type="match status" value="2"/>
</dbReference>
<dbReference type="PANTHER" id="PTHR47293">
    <property type="entry name" value="JACALIN-RELATED LECTIN 3"/>
    <property type="match status" value="1"/>
</dbReference>
<feature type="domain" description="Jacalin-type lectin" evidence="3">
    <location>
        <begin position="207"/>
        <end position="356"/>
    </location>
</feature>
<evidence type="ECO:0000313" key="5">
    <source>
        <dbReference type="Proteomes" id="UP001627284"/>
    </source>
</evidence>
<dbReference type="SMART" id="SM00915">
    <property type="entry name" value="Jacalin"/>
    <property type="match status" value="2"/>
</dbReference>
<dbReference type="CDD" id="cd09612">
    <property type="entry name" value="Jacalin"/>
    <property type="match status" value="2"/>
</dbReference>
<dbReference type="SUPFAM" id="SSF51101">
    <property type="entry name" value="Mannose-binding lectins"/>
    <property type="match status" value="2"/>
</dbReference>
<dbReference type="InterPro" id="IPR033734">
    <property type="entry name" value="Jacalin-like_lectin_dom_plant"/>
</dbReference>
<organism evidence="4 5">
    <name type="scientific">Solanum stoloniferum</name>
    <dbReference type="NCBI Taxonomy" id="62892"/>
    <lineage>
        <taxon>Eukaryota</taxon>
        <taxon>Viridiplantae</taxon>
        <taxon>Streptophyta</taxon>
        <taxon>Embryophyta</taxon>
        <taxon>Tracheophyta</taxon>
        <taxon>Spermatophyta</taxon>
        <taxon>Magnoliopsida</taxon>
        <taxon>eudicotyledons</taxon>
        <taxon>Gunneridae</taxon>
        <taxon>Pentapetalae</taxon>
        <taxon>asterids</taxon>
        <taxon>lamiids</taxon>
        <taxon>Solanales</taxon>
        <taxon>Solanaceae</taxon>
        <taxon>Solanoideae</taxon>
        <taxon>Solaneae</taxon>
        <taxon>Solanum</taxon>
    </lineage>
</organism>
<accession>A0ABD2S9S4</accession>
<dbReference type="GO" id="GO:0030246">
    <property type="term" value="F:carbohydrate binding"/>
    <property type="evidence" value="ECO:0007669"/>
    <property type="project" value="UniProtKB-KW"/>
</dbReference>
<gene>
    <name evidence="4" type="ORF">AABB24_029212</name>
</gene>
<protein>
    <recommendedName>
        <fullName evidence="3">Jacalin-type lectin domain-containing protein</fullName>
    </recommendedName>
</protein>
<proteinExistence type="inferred from homology"/>
<dbReference type="PANTHER" id="PTHR47293:SF77">
    <property type="entry name" value="AGGLUTININ-LIKE"/>
    <property type="match status" value="1"/>
</dbReference>
<reference evidence="4 5" key="1">
    <citation type="submission" date="2024-05" db="EMBL/GenBank/DDBJ databases">
        <title>De novo assembly of an allotetraploid wild potato.</title>
        <authorList>
            <person name="Hosaka A.J."/>
        </authorList>
    </citation>
    <scope>NUCLEOTIDE SEQUENCE [LARGE SCALE GENOMIC DNA]</scope>
    <source>
        <tissue evidence="4">Young leaves</tissue>
    </source>
</reference>
<evidence type="ECO:0000256" key="1">
    <source>
        <dbReference type="ARBA" id="ARBA00006568"/>
    </source>
</evidence>
<dbReference type="Proteomes" id="UP001627284">
    <property type="component" value="Unassembled WGS sequence"/>
</dbReference>
<dbReference type="AlphaFoldDB" id="A0ABD2S9S4"/>
<keyword evidence="5" id="KW-1185">Reference proteome</keyword>
<evidence type="ECO:0000256" key="2">
    <source>
        <dbReference type="ARBA" id="ARBA00022734"/>
    </source>
</evidence>